<feature type="signal peptide" evidence="1">
    <location>
        <begin position="1"/>
        <end position="30"/>
    </location>
</feature>
<sequence length="150" mass="17161">MKNMLKVGTTALAVVAGLAIGASTTQSANAATWHKGTPKVLRGKWVDPKKDKALDYYPWFTIKSNALLLPFVTNKNMTYQHKKGSHVYYIKGHEMGWTHGKLVNYYKFKVSKTNRKHKSYKAQWYGYKQTGESVQTSPNKHPTYGHVYYK</sequence>
<dbReference type="Proteomes" id="UP001597189">
    <property type="component" value="Unassembled WGS sequence"/>
</dbReference>
<evidence type="ECO:0008006" key="4">
    <source>
        <dbReference type="Google" id="ProtNLM"/>
    </source>
</evidence>
<evidence type="ECO:0000313" key="2">
    <source>
        <dbReference type="EMBL" id="MFD1454545.1"/>
    </source>
</evidence>
<proteinExistence type="predicted"/>
<name>A0ABW4D1Q4_9LACO</name>
<protein>
    <recommendedName>
        <fullName evidence="4">Surface layer protein A domain-containing protein</fullName>
    </recommendedName>
</protein>
<reference evidence="3" key="1">
    <citation type="journal article" date="2019" name="Int. J. Syst. Evol. Microbiol.">
        <title>The Global Catalogue of Microorganisms (GCM) 10K type strain sequencing project: providing services to taxonomists for standard genome sequencing and annotation.</title>
        <authorList>
            <consortium name="The Broad Institute Genomics Platform"/>
            <consortium name="The Broad Institute Genome Sequencing Center for Infectious Disease"/>
            <person name="Wu L."/>
            <person name="Ma J."/>
        </authorList>
    </citation>
    <scope>NUCLEOTIDE SEQUENCE [LARGE SCALE GENOMIC DNA]</scope>
    <source>
        <strain evidence="3">CCM 8979</strain>
    </source>
</reference>
<comment type="caution">
    <text evidence="2">The sequence shown here is derived from an EMBL/GenBank/DDBJ whole genome shotgun (WGS) entry which is preliminary data.</text>
</comment>
<evidence type="ECO:0000256" key="1">
    <source>
        <dbReference type="SAM" id="SignalP"/>
    </source>
</evidence>
<dbReference type="RefSeq" id="WP_203643473.1">
    <property type="nucleotide sequence ID" value="NZ_BOLN01000002.1"/>
</dbReference>
<feature type="chain" id="PRO_5046400865" description="Surface layer protein A domain-containing protein" evidence="1">
    <location>
        <begin position="31"/>
        <end position="150"/>
    </location>
</feature>
<organism evidence="2 3">
    <name type="scientific">Levilactobacillus lanxiensis</name>
    <dbReference type="NCBI Taxonomy" id="2799568"/>
    <lineage>
        <taxon>Bacteria</taxon>
        <taxon>Bacillati</taxon>
        <taxon>Bacillota</taxon>
        <taxon>Bacilli</taxon>
        <taxon>Lactobacillales</taxon>
        <taxon>Lactobacillaceae</taxon>
        <taxon>Levilactobacillus</taxon>
    </lineage>
</organism>
<dbReference type="EMBL" id="JBHTOD010000002">
    <property type="protein sequence ID" value="MFD1454545.1"/>
    <property type="molecule type" value="Genomic_DNA"/>
</dbReference>
<evidence type="ECO:0000313" key="3">
    <source>
        <dbReference type="Proteomes" id="UP001597189"/>
    </source>
</evidence>
<keyword evidence="3" id="KW-1185">Reference proteome</keyword>
<gene>
    <name evidence="2" type="ORF">ACFQ44_02470</name>
</gene>
<accession>A0ABW4D1Q4</accession>
<keyword evidence="1" id="KW-0732">Signal</keyword>